<keyword evidence="6" id="KW-1185">Reference proteome</keyword>
<feature type="region of interest" description="Disordered" evidence="2">
    <location>
        <begin position="759"/>
        <end position="784"/>
    </location>
</feature>
<dbReference type="Pfam" id="PF15644">
    <property type="entry name" value="Gln_amidase"/>
    <property type="match status" value="1"/>
</dbReference>
<feature type="compositionally biased region" description="Basic and acidic residues" evidence="2">
    <location>
        <begin position="1700"/>
        <end position="1720"/>
    </location>
</feature>
<evidence type="ECO:0000313" key="6">
    <source>
        <dbReference type="Proteomes" id="UP000611640"/>
    </source>
</evidence>
<dbReference type="CDD" id="cd20745">
    <property type="entry name" value="FIX_RhsA_AHH_HNH-like"/>
    <property type="match status" value="1"/>
</dbReference>
<dbReference type="InterPro" id="IPR031325">
    <property type="entry name" value="RHS_repeat"/>
</dbReference>
<evidence type="ECO:0000259" key="4">
    <source>
        <dbReference type="Pfam" id="PF25023"/>
    </source>
</evidence>
<feature type="domain" description="Tox-PL" evidence="3">
    <location>
        <begin position="1751"/>
        <end position="1847"/>
    </location>
</feature>
<evidence type="ECO:0000256" key="2">
    <source>
        <dbReference type="SAM" id="MobiDB-lite"/>
    </source>
</evidence>
<dbReference type="InterPro" id="IPR022385">
    <property type="entry name" value="Rhs_assc_core"/>
</dbReference>
<dbReference type="InterPro" id="IPR006530">
    <property type="entry name" value="YD"/>
</dbReference>
<gene>
    <name evidence="5" type="ORF">Athai_35400</name>
</gene>
<dbReference type="InterPro" id="IPR050708">
    <property type="entry name" value="T6SS_VgrG/RHS"/>
</dbReference>
<sequence length="1863" mass="198496">MPSPGLGPEPDLALSYNSQTVDGRTSATNNQPSWIGDGWDLWSGFIQRNYKVCAQDQNDGANNGDKKTSDQCWGGDSVTMSLNGQATVLVKDGDSGAWRPQQDDGSRIEHLTGATNGDNDGEYWRVTTVDGTQYYFGRNRLPGWSSGDAVTNSTWTLPVFGNDPGDPCHASAFADSSCDQAWRWNLDYAVDVNGNAISYKYHAETGYYGMNSDAAKKTAYNPGGSLAEVDYGYRDGHAYDTDPAAKVVFTTADRCAPGTTCDTDHPSSWPDTPWDQSCLTDTCTDKYAPVFFTRKRLTTITTKIRSGSGYANVDQWTLGQSFLDTGDNDAKPLWLKSITHTGLHGGTAALPAVTFDGTQMANRVDTTTDGLSALNRYRLTGIVNETGAVTTIGYSQPQCIQGTTMPSSGDSNTLRCQPSYWYPPGEDKRLDYFHKYVVTEVRTHDSTGGSDDLDTTYDYQGDAAWHYDTNGLMPKAMRTWSQWRGYSSVVVRSGSASGVRSQVKHLYLRGMDGDHQADGSTRSVSVTDSQGGTITDSPQYQGFEREQLTYDKAGGSPITDVISSPWARGPTATQSLGGLTTKAWMSNTGSVVTRSLLSDGSWGEKRTSSSFNNDGLVVQVDDRADTSTAADNKCTRTTYTARNTSKWILNRPAEVETDAVGCDSTATPDQVLSHVRTYYDSAALGAKVSVGNPTKAEALNSWNGSTAVYATATTTSYDSYGRPTAVTDALGHTTTTSYTPATGAPVTGTTVTDALGNATTDTLDPATGQTLSSVDANGRRTDQTYDPLGRLTAVWLPGRTKGTDDANVTYSYQINKDAVSVVTSKTLAYETISNTTNYVTSYALYDSLDRPRQTQTPAPGGGRMITDTLYDSTGQTAVASQPWYNDQSPSATLVGVDGRPETYAETAFVYDGTGRQTAAIFKQQGDERWRTTTAYPGADRTDVTPPAGGTATTTLVDARGQATELRQYHNPTPTGAYDATTYTYTPGGDLASVTDPAGNAWRYSYDTRGYRTKSVDPDTGTTTSTYNNLGQLTSTTDARDITIAYSYDEIGRKTGEYQDSVDGTQLVSWTYDTLAGGKGLPTAATRYVNGDAYTTAVTGYDAGGRPTGMSVTIPSSQGALAGTYTDTLSYNPDGSLKATTLPAVGGLKKEAVAPMYDKLGMATGLGSGLGIYVFSATYDHDGSLAQLVNGDYDHRISRDYTHDPATGRLTNADAIRVGSTTVTNTSYSYDPAGNITSTVDNPDGSPTTQCFDYDYLDRLTDAWTPKPSGVDGDTPGSCGTLPASTDQLGGTGAYWHTYTYDLTGNRTQLTEHIAGGDTTVVSDYPNPGAAQPHTLQSTTTTSSVGNGSTAVEQNTYAYDPAGNTTARSRGGNTQTIDWNLDGSLAALHDGDQQTSYLYDAGGSQLIRHDPDGTATLWLPDGTELRADTAGTVTGTRYYSFGGATIGVRTPAGVTWLIADQVGTDSVQVDATTRNATYRYTDPFGTARSTLPDWIGDHGFVGGITNADTGLTTLGARQYDPDTGRFISADPIADPSDPQQLNGYAYANNSPITHADPSGQLLNAVGSTAFATDEQYERFMDGYTGGTAWRRDYYPLNRAYEADPKAHHRNETRDHSTLDFLGYMPYVGVIADGANAVWYLSEGQWKNAAISGGSMLIGLIPGGKLLKLAGKAVLKGGEKLIAKAVAKTVEKEVGKTVEKAATKDAAKTVTKDAEKAADKSAKPPSKRPSKGPGDGPKKDPGSSVNSVGGRKNCVSCAIAGDSTLAGNPASAIKLSPDAPFPNGLQSIVDYAGQNMYQVSGRAAIEAQLLAAGDGARGIVYGTRGTSAHVWNAIVQRGRVNFPDFQTGKGANWSGFKWFGFVRTN</sequence>
<dbReference type="Gene3D" id="2.180.10.10">
    <property type="entry name" value="RHS repeat-associated core"/>
    <property type="match status" value="2"/>
</dbReference>
<proteinExistence type="predicted"/>
<feature type="compositionally biased region" description="Polar residues" evidence="2">
    <location>
        <begin position="759"/>
        <end position="775"/>
    </location>
</feature>
<evidence type="ECO:0000313" key="5">
    <source>
        <dbReference type="EMBL" id="BCJ36037.1"/>
    </source>
</evidence>
<dbReference type="InterPro" id="IPR028908">
    <property type="entry name" value="Tox-PL_dom"/>
</dbReference>
<protein>
    <submittedName>
        <fullName evidence="5">Type IV secretion protein Rhs</fullName>
    </submittedName>
</protein>
<dbReference type="NCBIfam" id="TIGR03696">
    <property type="entry name" value="Rhs_assc_core"/>
    <property type="match status" value="1"/>
</dbReference>
<feature type="compositionally biased region" description="Polar residues" evidence="2">
    <location>
        <begin position="518"/>
        <end position="538"/>
    </location>
</feature>
<dbReference type="NCBIfam" id="TIGR01643">
    <property type="entry name" value="YD_repeat_2x"/>
    <property type="match status" value="3"/>
</dbReference>
<accession>A0A7R7HXC6</accession>
<dbReference type="EMBL" id="AP023355">
    <property type="protein sequence ID" value="BCJ36037.1"/>
    <property type="molecule type" value="Genomic_DNA"/>
</dbReference>
<dbReference type="PANTHER" id="PTHR32305">
    <property type="match status" value="1"/>
</dbReference>
<evidence type="ECO:0000259" key="3">
    <source>
        <dbReference type="Pfam" id="PF15644"/>
    </source>
</evidence>
<dbReference type="PANTHER" id="PTHR32305:SF17">
    <property type="entry name" value="TRNA NUCLEASE WAPA"/>
    <property type="match status" value="1"/>
</dbReference>
<dbReference type="Proteomes" id="UP000611640">
    <property type="component" value="Chromosome"/>
</dbReference>
<keyword evidence="1" id="KW-0677">Repeat</keyword>
<name>A0A7R7HXC6_9ACTN</name>
<dbReference type="Pfam" id="PF25023">
    <property type="entry name" value="TEN_YD-shell"/>
    <property type="match status" value="1"/>
</dbReference>
<dbReference type="Pfam" id="PF05593">
    <property type="entry name" value="RHS_repeat"/>
    <property type="match status" value="2"/>
</dbReference>
<feature type="domain" description="Teneurin-like YD-shell" evidence="4">
    <location>
        <begin position="1297"/>
        <end position="1551"/>
    </location>
</feature>
<evidence type="ECO:0000256" key="1">
    <source>
        <dbReference type="ARBA" id="ARBA00022737"/>
    </source>
</evidence>
<feature type="region of interest" description="Disordered" evidence="2">
    <location>
        <begin position="514"/>
        <end position="538"/>
    </location>
</feature>
<dbReference type="KEGG" id="atl:Athai_35400"/>
<feature type="region of interest" description="Disordered" evidence="2">
    <location>
        <begin position="1700"/>
        <end position="1746"/>
    </location>
</feature>
<reference evidence="5 6" key="1">
    <citation type="submission" date="2020-08" db="EMBL/GenBank/DDBJ databases">
        <title>Whole genome shotgun sequence of Actinocatenispora thailandica NBRC 105041.</title>
        <authorList>
            <person name="Komaki H."/>
            <person name="Tamura T."/>
        </authorList>
    </citation>
    <scope>NUCLEOTIDE SEQUENCE [LARGE SCALE GENOMIC DNA]</scope>
    <source>
        <strain evidence="5 6">NBRC 105041</strain>
    </source>
</reference>
<organism evidence="5 6">
    <name type="scientific">Actinocatenispora thailandica</name>
    <dbReference type="NCBI Taxonomy" id="227318"/>
    <lineage>
        <taxon>Bacteria</taxon>
        <taxon>Bacillati</taxon>
        <taxon>Actinomycetota</taxon>
        <taxon>Actinomycetes</taxon>
        <taxon>Micromonosporales</taxon>
        <taxon>Micromonosporaceae</taxon>
        <taxon>Actinocatenispora</taxon>
    </lineage>
</organism>
<dbReference type="InterPro" id="IPR056823">
    <property type="entry name" value="TEN-like_YD-shell"/>
</dbReference>